<keyword evidence="3" id="KW-1185">Reference proteome</keyword>
<dbReference type="Pfam" id="PF01112">
    <property type="entry name" value="Asparaginase_2"/>
    <property type="match status" value="1"/>
</dbReference>
<dbReference type="InterPro" id="IPR029055">
    <property type="entry name" value="Ntn_hydrolases_N"/>
</dbReference>
<dbReference type="Proteomes" id="UP000546031">
    <property type="component" value="Unassembled WGS sequence"/>
</dbReference>
<feature type="chain" id="PRO_5032437125" evidence="1">
    <location>
        <begin position="17"/>
        <end position="88"/>
    </location>
</feature>
<protein>
    <submittedName>
        <fullName evidence="2">Isoaspartyl peptidase/L-asparaginase</fullName>
    </submittedName>
</protein>
<name>A0A850HCW1_9SPHN</name>
<dbReference type="SUPFAM" id="SSF56235">
    <property type="entry name" value="N-terminal nucleophile aminohydrolases (Ntn hydrolases)"/>
    <property type="match status" value="1"/>
</dbReference>
<gene>
    <name evidence="2" type="ORF">HUO12_14350</name>
</gene>
<evidence type="ECO:0000313" key="2">
    <source>
        <dbReference type="EMBL" id="NVE96083.1"/>
    </source>
</evidence>
<dbReference type="GO" id="GO:0016787">
    <property type="term" value="F:hydrolase activity"/>
    <property type="evidence" value="ECO:0007669"/>
    <property type="project" value="InterPro"/>
</dbReference>
<evidence type="ECO:0000256" key="1">
    <source>
        <dbReference type="SAM" id="SignalP"/>
    </source>
</evidence>
<proteinExistence type="predicted"/>
<feature type="non-terminal residue" evidence="2">
    <location>
        <position position="88"/>
    </location>
</feature>
<organism evidence="2 3">
    <name type="scientific">Altererythrobacter lutimaris</name>
    <dbReference type="NCBI Taxonomy" id="2743979"/>
    <lineage>
        <taxon>Bacteria</taxon>
        <taxon>Pseudomonadati</taxon>
        <taxon>Pseudomonadota</taxon>
        <taxon>Alphaproteobacteria</taxon>
        <taxon>Sphingomonadales</taxon>
        <taxon>Erythrobacteraceae</taxon>
        <taxon>Altererythrobacter</taxon>
    </lineage>
</organism>
<dbReference type="InterPro" id="IPR000246">
    <property type="entry name" value="Peptidase_T2"/>
</dbReference>
<keyword evidence="1" id="KW-0732">Signal</keyword>
<dbReference type="EMBL" id="JABWTA010000026">
    <property type="protein sequence ID" value="NVE96083.1"/>
    <property type="molecule type" value="Genomic_DNA"/>
</dbReference>
<sequence length="88" mass="8799">MWAAALALGLGSAAQAQDGGMGAQQAPEWALTIHGGAGVIERDKLSPEKDAEIRAALNRALAAGSKVLAEGGAAMDAITATITVLEDD</sequence>
<evidence type="ECO:0000313" key="3">
    <source>
        <dbReference type="Proteomes" id="UP000546031"/>
    </source>
</evidence>
<dbReference type="AlphaFoldDB" id="A0A850HCW1"/>
<accession>A0A850HCW1</accession>
<comment type="caution">
    <text evidence="2">The sequence shown here is derived from an EMBL/GenBank/DDBJ whole genome shotgun (WGS) entry which is preliminary data.</text>
</comment>
<reference evidence="2 3" key="1">
    <citation type="submission" date="2020-06" db="EMBL/GenBank/DDBJ databases">
        <title>Altererythrobacter lutimaris sp. nov., a marine bacterium isolated from a tidal flat.</title>
        <authorList>
            <person name="Kim D."/>
            <person name="Yoo Y."/>
            <person name="Kim J.-J."/>
        </authorList>
    </citation>
    <scope>NUCLEOTIDE SEQUENCE [LARGE SCALE GENOMIC DNA]</scope>
    <source>
        <strain evidence="2 3">JGD-16</strain>
    </source>
</reference>
<feature type="signal peptide" evidence="1">
    <location>
        <begin position="1"/>
        <end position="16"/>
    </location>
</feature>